<feature type="chain" id="PRO_5032795816" evidence="1">
    <location>
        <begin position="20"/>
        <end position="191"/>
    </location>
</feature>
<dbReference type="EMBL" id="JACHEO010000002">
    <property type="protein sequence ID" value="MBB5346800.1"/>
    <property type="molecule type" value="Genomic_DNA"/>
</dbReference>
<evidence type="ECO:0000313" key="3">
    <source>
        <dbReference type="Proteomes" id="UP000539642"/>
    </source>
</evidence>
<dbReference type="InterPro" id="IPR005619">
    <property type="entry name" value="Uncharacterised_YajG"/>
</dbReference>
<sequence>MKKLLLVLMAVILSGCAGTGPNKTNLNPELAEQPAGVYSPGILITVEGRDNRRQKQVVFYKVHNEPAMLPNQVAPHVLMAERLADGFSQQGLLRGGQTPVVVTIAVEDLLVTVGRTKNGLLYKSDAKSRIKLTINNRGSVLTKDYNRQESKETATKPDIGDLEKMLNNQLSDVLQRILGDGQVREAIRGGV</sequence>
<evidence type="ECO:0000256" key="1">
    <source>
        <dbReference type="SAM" id="SignalP"/>
    </source>
</evidence>
<gene>
    <name evidence="2" type="ORF">HNQ81_000510</name>
</gene>
<protein>
    <submittedName>
        <fullName evidence="2">Putative lipoprotein</fullName>
    </submittedName>
</protein>
<name>A0A840UZ54_9BACT</name>
<dbReference type="PROSITE" id="PS51257">
    <property type="entry name" value="PROKAR_LIPOPROTEIN"/>
    <property type="match status" value="1"/>
</dbReference>
<keyword evidence="2" id="KW-0449">Lipoprotein</keyword>
<evidence type="ECO:0000313" key="2">
    <source>
        <dbReference type="EMBL" id="MBB5346800.1"/>
    </source>
</evidence>
<comment type="caution">
    <text evidence="2">The sequence shown here is derived from an EMBL/GenBank/DDBJ whole genome shotgun (WGS) entry which is preliminary data.</text>
</comment>
<feature type="signal peptide" evidence="1">
    <location>
        <begin position="1"/>
        <end position="19"/>
    </location>
</feature>
<keyword evidence="3" id="KW-1185">Reference proteome</keyword>
<dbReference type="RefSeq" id="WP_183348011.1">
    <property type="nucleotide sequence ID" value="NZ_JACHEO010000002.1"/>
</dbReference>
<organism evidence="2 3">
    <name type="scientific">Desulfoprunum benzoelyticum</name>
    <dbReference type="NCBI Taxonomy" id="1506996"/>
    <lineage>
        <taxon>Bacteria</taxon>
        <taxon>Pseudomonadati</taxon>
        <taxon>Thermodesulfobacteriota</taxon>
        <taxon>Desulfobulbia</taxon>
        <taxon>Desulfobulbales</taxon>
        <taxon>Desulfobulbaceae</taxon>
        <taxon>Desulfoprunum</taxon>
    </lineage>
</organism>
<proteinExistence type="predicted"/>
<reference evidence="2 3" key="1">
    <citation type="submission" date="2020-08" db="EMBL/GenBank/DDBJ databases">
        <title>Genomic Encyclopedia of Type Strains, Phase IV (KMG-IV): sequencing the most valuable type-strain genomes for metagenomic binning, comparative biology and taxonomic classification.</title>
        <authorList>
            <person name="Goeker M."/>
        </authorList>
    </citation>
    <scope>NUCLEOTIDE SEQUENCE [LARGE SCALE GENOMIC DNA]</scope>
    <source>
        <strain evidence="2 3">DSM 28570</strain>
    </source>
</reference>
<dbReference type="Proteomes" id="UP000539642">
    <property type="component" value="Unassembled WGS sequence"/>
</dbReference>
<dbReference type="AlphaFoldDB" id="A0A840UZ54"/>
<dbReference type="Pfam" id="PF03923">
    <property type="entry name" value="Lipoprotein_16"/>
    <property type="match status" value="1"/>
</dbReference>
<keyword evidence="1" id="KW-0732">Signal</keyword>
<accession>A0A840UZ54</accession>